<dbReference type="EMBL" id="ABJB010372927">
    <property type="status" value="NOT_ANNOTATED_CDS"/>
    <property type="molecule type" value="Genomic_DNA"/>
</dbReference>
<accession>B7PSQ2</accession>
<dbReference type="SMART" id="SM00141">
    <property type="entry name" value="PDGF"/>
    <property type="match status" value="1"/>
</dbReference>
<dbReference type="PaxDb" id="6945-B7PSQ2"/>
<dbReference type="Proteomes" id="UP000001555">
    <property type="component" value="Unassembled WGS sequence"/>
</dbReference>
<dbReference type="VEuPathDB" id="VectorBase:ISCP_020587"/>
<dbReference type="PROSITE" id="PS50278">
    <property type="entry name" value="PDGF_2"/>
    <property type="match status" value="1"/>
</dbReference>
<dbReference type="STRING" id="6945.B7PSQ2"/>
<dbReference type="InterPro" id="IPR000072">
    <property type="entry name" value="PDGF/VEGF_dom"/>
</dbReference>
<evidence type="ECO:0000256" key="1">
    <source>
        <dbReference type="RuleBase" id="RU003818"/>
    </source>
</evidence>
<dbReference type="FunFam" id="2.10.90.10:FF:000133">
    <property type="entry name" value="Uncharacterized protein (Fragment)"/>
    <property type="match status" value="1"/>
</dbReference>
<dbReference type="InParanoid" id="B7PSQ2"/>
<dbReference type="SUPFAM" id="SSF57501">
    <property type="entry name" value="Cystine-knot cytokines"/>
    <property type="match status" value="1"/>
</dbReference>
<dbReference type="EMBL" id="ABJB010358867">
    <property type="status" value="NOT_ANNOTATED_CDS"/>
    <property type="molecule type" value="Genomic_DNA"/>
</dbReference>
<evidence type="ECO:0000313" key="3">
    <source>
        <dbReference type="EMBL" id="EEC09624.1"/>
    </source>
</evidence>
<feature type="non-terminal residue" evidence="3">
    <location>
        <position position="176"/>
    </location>
</feature>
<reference evidence="4" key="2">
    <citation type="submission" date="2020-05" db="UniProtKB">
        <authorList>
            <consortium name="EnsemblMetazoa"/>
        </authorList>
    </citation>
    <scope>IDENTIFICATION</scope>
    <source>
        <strain evidence="4">wikel</strain>
    </source>
</reference>
<dbReference type="PANTHER" id="PTHR21719:SF1">
    <property type="entry name" value="FI06402P-RELATED"/>
    <property type="match status" value="1"/>
</dbReference>
<protein>
    <recommendedName>
        <fullName evidence="2">Platelet-derived growth factor (PDGF) family profile domain-containing protein</fullName>
    </recommendedName>
</protein>
<dbReference type="GO" id="GO:0016020">
    <property type="term" value="C:membrane"/>
    <property type="evidence" value="ECO:0007669"/>
    <property type="project" value="InterPro"/>
</dbReference>
<feature type="domain" description="Platelet-derived growth factor (PDGF) family profile" evidence="2">
    <location>
        <begin position="1"/>
        <end position="77"/>
    </location>
</feature>
<reference evidence="3 5" key="1">
    <citation type="submission" date="2008-03" db="EMBL/GenBank/DDBJ databases">
        <title>Annotation of Ixodes scapularis.</title>
        <authorList>
            <consortium name="Ixodes scapularis Genome Project Consortium"/>
            <person name="Caler E."/>
            <person name="Hannick L.I."/>
            <person name="Bidwell S."/>
            <person name="Joardar V."/>
            <person name="Thiagarajan M."/>
            <person name="Amedeo P."/>
            <person name="Galinsky K.J."/>
            <person name="Schobel S."/>
            <person name="Inman J."/>
            <person name="Hostetler J."/>
            <person name="Miller J."/>
            <person name="Hammond M."/>
            <person name="Megy K."/>
            <person name="Lawson D."/>
            <person name="Kodira C."/>
            <person name="Sutton G."/>
            <person name="Meyer J."/>
            <person name="Hill C.A."/>
            <person name="Birren B."/>
            <person name="Nene V."/>
            <person name="Collins F."/>
            <person name="Alarcon-Chaidez F."/>
            <person name="Wikel S."/>
            <person name="Strausberg R."/>
        </authorList>
    </citation>
    <scope>NUCLEOTIDE SEQUENCE [LARGE SCALE GENOMIC DNA]</scope>
    <source>
        <strain evidence="5">Wikel</strain>
        <strain evidence="3">Wikel colony</strain>
    </source>
</reference>
<dbReference type="PANTHER" id="PTHR21719">
    <property type="entry name" value="FI06402P-RELATED"/>
    <property type="match status" value="1"/>
</dbReference>
<dbReference type="Gene3D" id="2.10.90.10">
    <property type="entry name" value="Cystine-knot cytokines"/>
    <property type="match status" value="1"/>
</dbReference>
<evidence type="ECO:0000313" key="5">
    <source>
        <dbReference type="Proteomes" id="UP000001555"/>
    </source>
</evidence>
<evidence type="ECO:0000313" key="4">
    <source>
        <dbReference type="EnsemblMetazoa" id="ISCW008065-PA"/>
    </source>
</evidence>
<organism>
    <name type="scientific">Ixodes scapularis</name>
    <name type="common">Black-legged tick</name>
    <name type="synonym">Deer tick</name>
    <dbReference type="NCBI Taxonomy" id="6945"/>
    <lineage>
        <taxon>Eukaryota</taxon>
        <taxon>Metazoa</taxon>
        <taxon>Ecdysozoa</taxon>
        <taxon>Arthropoda</taxon>
        <taxon>Chelicerata</taxon>
        <taxon>Arachnida</taxon>
        <taxon>Acari</taxon>
        <taxon>Parasitiformes</taxon>
        <taxon>Ixodida</taxon>
        <taxon>Ixodoidea</taxon>
        <taxon>Ixodidae</taxon>
        <taxon>Ixodinae</taxon>
        <taxon>Ixodes</taxon>
    </lineage>
</organism>
<dbReference type="EMBL" id="DS779769">
    <property type="protein sequence ID" value="EEC09624.1"/>
    <property type="molecule type" value="Genomic_DNA"/>
</dbReference>
<evidence type="ECO:0000259" key="2">
    <source>
        <dbReference type="PROSITE" id="PS50278"/>
    </source>
</evidence>
<dbReference type="GO" id="GO:0008083">
    <property type="term" value="F:growth factor activity"/>
    <property type="evidence" value="ECO:0007669"/>
    <property type="project" value="UniProtKB-KW"/>
</dbReference>
<dbReference type="EnsemblMetazoa" id="ISCW008065-RA">
    <property type="protein sequence ID" value="ISCW008065-PA"/>
    <property type="gene ID" value="ISCW008065"/>
</dbReference>
<name>B7PSQ2_IXOSC</name>
<proteinExistence type="inferred from homology"/>
<dbReference type="OrthoDB" id="6370328at2759"/>
<dbReference type="InterPro" id="IPR029034">
    <property type="entry name" value="Cystine-knot_cytokine"/>
</dbReference>
<gene>
    <name evidence="3" type="ORF">IscW_ISCW008065</name>
</gene>
<dbReference type="Pfam" id="PF00341">
    <property type="entry name" value="PDGF"/>
    <property type="match status" value="1"/>
</dbReference>
<keyword evidence="5" id="KW-1185">Reference proteome</keyword>
<keyword evidence="1" id="KW-0339">Growth factor</keyword>
<dbReference type="EMBL" id="ABJB010157012">
    <property type="status" value="NOT_ANNOTATED_CDS"/>
    <property type="molecule type" value="Genomic_DNA"/>
</dbReference>
<dbReference type="VEuPathDB" id="VectorBase:ISCW008065"/>
<feature type="non-terminal residue" evidence="3">
    <location>
        <position position="1"/>
    </location>
</feature>
<dbReference type="HOGENOM" id="CLU_076192_0_0_1"/>
<dbReference type="AlphaFoldDB" id="B7PSQ2"/>
<comment type="similarity">
    <text evidence="1">Belongs to the PDGF/VEGF growth factor family.</text>
</comment>
<sequence>VKEFYSDPSKEYLPRCTVLHRCGDDSGCCDNEQYECVPRTMQEVTLHFYNGEVGLRNSVTKLLFTNHTECECQPINDIPRTAPRPPKFAASSRDPSNRLPPFTRRSYDDGRCSCDCFEKQKPCLKIKRGRDALGDLQRRCVETQECHVPECEYGLYDVETGRCPKRPDYWPKHAEQ</sequence>